<gene>
    <name evidence="2" type="ORF">Pfra01_002325900</name>
</gene>
<evidence type="ECO:0000313" key="2">
    <source>
        <dbReference type="EMBL" id="GMF55283.1"/>
    </source>
</evidence>
<evidence type="ECO:0000313" key="3">
    <source>
        <dbReference type="Proteomes" id="UP001165121"/>
    </source>
</evidence>
<name>A0A9W6Y8H9_9STRA</name>
<dbReference type="Pfam" id="PF10551">
    <property type="entry name" value="MULE"/>
    <property type="match status" value="1"/>
</dbReference>
<feature type="domain" description="MULE transposase" evidence="1">
    <location>
        <begin position="225"/>
        <end position="335"/>
    </location>
</feature>
<reference evidence="2" key="1">
    <citation type="submission" date="2023-04" db="EMBL/GenBank/DDBJ databases">
        <title>Phytophthora fragariaefolia NBRC 109709.</title>
        <authorList>
            <person name="Ichikawa N."/>
            <person name="Sato H."/>
            <person name="Tonouchi N."/>
        </authorList>
    </citation>
    <scope>NUCLEOTIDE SEQUENCE</scope>
    <source>
        <strain evidence="2">NBRC 109709</strain>
    </source>
</reference>
<dbReference type="AlphaFoldDB" id="A0A9W6Y8H9"/>
<keyword evidence="3" id="KW-1185">Reference proteome</keyword>
<evidence type="ECO:0000259" key="1">
    <source>
        <dbReference type="Pfam" id="PF10551"/>
    </source>
</evidence>
<dbReference type="OrthoDB" id="116498at2759"/>
<organism evidence="2 3">
    <name type="scientific">Phytophthora fragariaefolia</name>
    <dbReference type="NCBI Taxonomy" id="1490495"/>
    <lineage>
        <taxon>Eukaryota</taxon>
        <taxon>Sar</taxon>
        <taxon>Stramenopiles</taxon>
        <taxon>Oomycota</taxon>
        <taxon>Peronosporomycetes</taxon>
        <taxon>Peronosporales</taxon>
        <taxon>Peronosporaceae</taxon>
        <taxon>Phytophthora</taxon>
    </lineage>
</organism>
<dbReference type="Proteomes" id="UP001165121">
    <property type="component" value="Unassembled WGS sequence"/>
</dbReference>
<protein>
    <submittedName>
        <fullName evidence="2">Unnamed protein product</fullName>
    </submittedName>
</protein>
<dbReference type="EMBL" id="BSXT01003686">
    <property type="protein sequence ID" value="GMF55283.1"/>
    <property type="molecule type" value="Genomic_DNA"/>
</dbReference>
<comment type="caution">
    <text evidence="2">The sequence shown here is derived from an EMBL/GenBank/DDBJ whole genome shotgun (WGS) entry which is preliminary data.</text>
</comment>
<sequence length="543" mass="62346">MNVWFRTQNHCTRRKAEKTSIDYPRTGMVAKAGYKWVLISMDTSEIDMELFLDRQKLWKKKISQHEPCQVCRVLSTEHTMHYTIYQCNSPSCAECSDPCHWFMRTTPCDINKRGKIEQHGRYISSAFDTRGRKLNLQMKRFIREKVKAKFKPSRILNAIFDARMFDIETEAFYPRLPDNAAFGFAFPTNETGQPTLSRGTAAMPVIVGFTTKTMIRNLAYAKEPILHVDAIFKLNTASFPLVIIGVSDVRRQKATEFHPVAFFIVSDIRQPQLEKVFHETFKMYQSLTGRVAVIRYVMADADVAQRNALEVVINQALMQTVPPVYLMCVFHVMQNVRKYAASIPPALRTKTPRQVYHIHYTRSEDDLDRRCCVTPPGYANTNNPVEQFNKEINRDYSLRSLLSFNSLVKVLLDSHHRSCRAKSFDITPIPSKVQAARFRRLQKEGRISVTSHHRASIASLMDGKEKQVVRVFQGGADVARISRKKPLTTKEELDQVDEEVAIEEQPVSGWLVDVNGSFCPCRTILKRILRPPYCRTTPPGASR</sequence>
<accession>A0A9W6Y8H9</accession>
<dbReference type="InterPro" id="IPR018289">
    <property type="entry name" value="MULE_transposase_dom"/>
</dbReference>
<proteinExistence type="predicted"/>